<gene>
    <name evidence="1" type="ORF">BSTOLATCC_MIC53939</name>
</gene>
<dbReference type="Proteomes" id="UP001162131">
    <property type="component" value="Unassembled WGS sequence"/>
</dbReference>
<organism evidence="1 2">
    <name type="scientific">Blepharisma stoltei</name>
    <dbReference type="NCBI Taxonomy" id="1481888"/>
    <lineage>
        <taxon>Eukaryota</taxon>
        <taxon>Sar</taxon>
        <taxon>Alveolata</taxon>
        <taxon>Ciliophora</taxon>
        <taxon>Postciliodesmatophora</taxon>
        <taxon>Heterotrichea</taxon>
        <taxon>Heterotrichida</taxon>
        <taxon>Blepharismidae</taxon>
        <taxon>Blepharisma</taxon>
    </lineage>
</organism>
<evidence type="ECO:0000313" key="1">
    <source>
        <dbReference type="EMBL" id="CAG9331880.1"/>
    </source>
</evidence>
<sequence length="239" mass="26861">MSEANPYIDSQQFMTKDELKEHLSRSGELDHIKSLFASLLASNDLRQNRPSLKEPLKQLVCSLIDELTEPSLNDGSEETRVSVDNSVTSPRRIPENSASLMSLVAQRKENLKNRIRMSKSRTPLNVIPTSEVSQSQTSKNLHSSISRIELSRSKQLSSHFSEFSNITGCGSFTTAKRRLLEIDLKSPGPAAYAYDENIIKGQSPKAIIPSNSKRYSYLNETASPGPNYYYPSRHFMAKY</sequence>
<evidence type="ECO:0000313" key="2">
    <source>
        <dbReference type="Proteomes" id="UP001162131"/>
    </source>
</evidence>
<reference evidence="1" key="1">
    <citation type="submission" date="2021-09" db="EMBL/GenBank/DDBJ databases">
        <authorList>
            <consortium name="AG Swart"/>
            <person name="Singh M."/>
            <person name="Singh A."/>
            <person name="Seah K."/>
            <person name="Emmerich C."/>
        </authorList>
    </citation>
    <scope>NUCLEOTIDE SEQUENCE</scope>
    <source>
        <strain evidence="1">ATCC30299</strain>
    </source>
</reference>
<dbReference type="AlphaFoldDB" id="A0AAU9K0V3"/>
<protein>
    <submittedName>
        <fullName evidence="1">Uncharacterized protein</fullName>
    </submittedName>
</protein>
<keyword evidence="2" id="KW-1185">Reference proteome</keyword>
<proteinExistence type="predicted"/>
<accession>A0AAU9K0V3</accession>
<comment type="caution">
    <text evidence="1">The sequence shown here is derived from an EMBL/GenBank/DDBJ whole genome shotgun (WGS) entry which is preliminary data.</text>
</comment>
<name>A0AAU9K0V3_9CILI</name>
<dbReference type="EMBL" id="CAJZBQ010000053">
    <property type="protein sequence ID" value="CAG9331880.1"/>
    <property type="molecule type" value="Genomic_DNA"/>
</dbReference>